<reference evidence="1" key="1">
    <citation type="submission" date="2020-04" db="EMBL/GenBank/DDBJ databases">
        <authorList>
            <person name="Chiriac C."/>
            <person name="Salcher M."/>
            <person name="Ghai R."/>
            <person name="Kavagutti S V."/>
        </authorList>
    </citation>
    <scope>NUCLEOTIDE SEQUENCE</scope>
</reference>
<organism evidence="1">
    <name type="scientific">uncultured Caudovirales phage</name>
    <dbReference type="NCBI Taxonomy" id="2100421"/>
    <lineage>
        <taxon>Viruses</taxon>
        <taxon>Duplodnaviria</taxon>
        <taxon>Heunggongvirae</taxon>
        <taxon>Uroviricota</taxon>
        <taxon>Caudoviricetes</taxon>
        <taxon>Peduoviridae</taxon>
        <taxon>Maltschvirus</taxon>
        <taxon>Maltschvirus maltsch</taxon>
    </lineage>
</organism>
<proteinExistence type="predicted"/>
<accession>A0A6J5NQW4</accession>
<evidence type="ECO:0008006" key="2">
    <source>
        <dbReference type="Google" id="ProtNLM"/>
    </source>
</evidence>
<dbReference type="EMBL" id="LR796689">
    <property type="protein sequence ID" value="CAB4159741.1"/>
    <property type="molecule type" value="Genomic_DNA"/>
</dbReference>
<protein>
    <recommendedName>
        <fullName evidence="2">CBM-cenC domain-containing protein</fullName>
    </recommendedName>
</protein>
<sequence length="354" mass="37062">MAVGFPTKVNYATGDVLTATNMNDLSGTVNLLESAQYAAGKNEIINGDMGIWQRGTSFTVATSGSAYAADRMLCVNESGANATFSQQTFTPGTAPVSGYEGQFFLRAVTTGTSGATYITQRIEDVRAFAGQTVTVSYWAKCASGTVSSAGFYLQNFGSGGSSAVFATLSTATITTSWQRFTHTIAIPSIASKTIGTSSYLEFQILRYTAAATVDLWGVQVEAGSTASPFQTATGTKQGELAACQRYYNRYTPGTSAYGMLSSAGVATSTTLVRATFALPVEMRTVPSAVDYSTLRFLDSASGTGTISAANLLSSENSPKVAFVEFTSTGLSANRPTFIQTNNSTSGYVGFTAEL</sequence>
<gene>
    <name evidence="1" type="ORF">UFOVP719_16</name>
</gene>
<dbReference type="Gene3D" id="2.60.120.260">
    <property type="entry name" value="Galactose-binding domain-like"/>
    <property type="match status" value="1"/>
</dbReference>
<evidence type="ECO:0000313" key="1">
    <source>
        <dbReference type="EMBL" id="CAB4159741.1"/>
    </source>
</evidence>
<name>A0A6J5NQW4_9CAUD</name>